<evidence type="ECO:0000259" key="2">
    <source>
        <dbReference type="SMART" id="SM00470"/>
    </source>
</evidence>
<evidence type="ECO:0000313" key="4">
    <source>
        <dbReference type="Proteomes" id="UP000076420"/>
    </source>
</evidence>
<accession>A0A2C9LK28</accession>
<keyword evidence="1" id="KW-0238">DNA-binding</keyword>
<sequence length="104" mass="11533">MSKALGRGLSALIGDSTDTINKGYHAEKNNHAIYALPIHILHAGSLQPRKHFDQEDIKNLAESIKANGIIQPLIVRKSNDNSFEIIAGERRWRAAMLAELDHVP</sequence>
<dbReference type="AlphaFoldDB" id="A0A2C9LK28"/>
<evidence type="ECO:0000313" key="3">
    <source>
        <dbReference type="EnsemblMetazoa" id="BGLB031902-PA"/>
    </source>
</evidence>
<dbReference type="GO" id="GO:0005694">
    <property type="term" value="C:chromosome"/>
    <property type="evidence" value="ECO:0007669"/>
    <property type="project" value="TreeGrafter"/>
</dbReference>
<reference evidence="3" key="1">
    <citation type="submission" date="2020-05" db="UniProtKB">
        <authorList>
            <consortium name="EnsemblMetazoa"/>
        </authorList>
    </citation>
    <scope>IDENTIFICATION</scope>
    <source>
        <strain evidence="3">BB02</strain>
    </source>
</reference>
<dbReference type="VEuPathDB" id="VectorBase:BGLB031902"/>
<protein>
    <recommendedName>
        <fullName evidence="2">ParB-like N-terminal domain-containing protein</fullName>
    </recommendedName>
</protein>
<feature type="domain" description="ParB-like N-terminal" evidence="2">
    <location>
        <begin position="34"/>
        <end position="104"/>
    </location>
</feature>
<dbReference type="InterPro" id="IPR003115">
    <property type="entry name" value="ParB_N"/>
</dbReference>
<dbReference type="KEGG" id="bgt:106069475"/>
<name>A0A2C9LK28_BIOGL</name>
<dbReference type="STRING" id="6526.A0A2C9LK28"/>
<dbReference type="InterPro" id="IPR050336">
    <property type="entry name" value="Chromosome_partition/occlusion"/>
</dbReference>
<dbReference type="InterPro" id="IPR036086">
    <property type="entry name" value="ParB/Sulfiredoxin_sf"/>
</dbReference>
<dbReference type="PANTHER" id="PTHR33375">
    <property type="entry name" value="CHROMOSOME-PARTITIONING PROTEIN PARB-RELATED"/>
    <property type="match status" value="1"/>
</dbReference>
<dbReference type="GO" id="GO:0003677">
    <property type="term" value="F:DNA binding"/>
    <property type="evidence" value="ECO:0007669"/>
    <property type="project" value="UniProtKB-KW"/>
</dbReference>
<dbReference type="EnsemblMetazoa" id="BGLB031902-RA">
    <property type="protein sequence ID" value="BGLB031902-PA"/>
    <property type="gene ID" value="BGLB031902"/>
</dbReference>
<dbReference type="SUPFAM" id="SSF110849">
    <property type="entry name" value="ParB/Sulfiredoxin"/>
    <property type="match status" value="1"/>
</dbReference>
<dbReference type="SMART" id="SM00470">
    <property type="entry name" value="ParB"/>
    <property type="match status" value="1"/>
</dbReference>
<dbReference type="GO" id="GO:0007059">
    <property type="term" value="P:chromosome segregation"/>
    <property type="evidence" value="ECO:0007669"/>
    <property type="project" value="TreeGrafter"/>
</dbReference>
<dbReference type="InterPro" id="IPR004437">
    <property type="entry name" value="ParB/RepB/Spo0J"/>
</dbReference>
<dbReference type="Gene3D" id="3.90.1530.10">
    <property type="entry name" value="Conserved hypothetical protein from pyrococcus furiosus pfu- 392566-001, ParB domain"/>
    <property type="match status" value="1"/>
</dbReference>
<dbReference type="PANTHER" id="PTHR33375:SF1">
    <property type="entry name" value="CHROMOSOME-PARTITIONING PROTEIN PARB-RELATED"/>
    <property type="match status" value="1"/>
</dbReference>
<dbReference type="Pfam" id="PF02195">
    <property type="entry name" value="ParB_N"/>
    <property type="match status" value="1"/>
</dbReference>
<dbReference type="Proteomes" id="UP000076420">
    <property type="component" value="Unassembled WGS sequence"/>
</dbReference>
<gene>
    <name evidence="3" type="primary">106069475</name>
</gene>
<organism evidence="3 4">
    <name type="scientific">Biomphalaria glabrata</name>
    <name type="common">Bloodfluke planorb</name>
    <name type="synonym">Freshwater snail</name>
    <dbReference type="NCBI Taxonomy" id="6526"/>
    <lineage>
        <taxon>Eukaryota</taxon>
        <taxon>Metazoa</taxon>
        <taxon>Spiralia</taxon>
        <taxon>Lophotrochozoa</taxon>
        <taxon>Mollusca</taxon>
        <taxon>Gastropoda</taxon>
        <taxon>Heterobranchia</taxon>
        <taxon>Euthyneura</taxon>
        <taxon>Panpulmonata</taxon>
        <taxon>Hygrophila</taxon>
        <taxon>Lymnaeoidea</taxon>
        <taxon>Planorbidae</taxon>
        <taxon>Biomphalaria</taxon>
    </lineage>
</organism>
<evidence type="ECO:0000256" key="1">
    <source>
        <dbReference type="ARBA" id="ARBA00023125"/>
    </source>
</evidence>
<dbReference type="FunFam" id="3.90.1530.30:FF:000001">
    <property type="entry name" value="Chromosome partitioning protein ParB"/>
    <property type="match status" value="1"/>
</dbReference>
<dbReference type="NCBIfam" id="TIGR00180">
    <property type="entry name" value="parB_part"/>
    <property type="match status" value="1"/>
</dbReference>
<proteinExistence type="predicted"/>